<evidence type="ECO:0008006" key="4">
    <source>
        <dbReference type="Google" id="ProtNLM"/>
    </source>
</evidence>
<protein>
    <recommendedName>
        <fullName evidence="4">Transmembrane protein</fullName>
    </recommendedName>
</protein>
<keyword evidence="1" id="KW-1133">Transmembrane helix</keyword>
<organism evidence="2 3">
    <name type="scientific">Candidatus Gallionella acididurans</name>
    <dbReference type="NCBI Taxonomy" id="1796491"/>
    <lineage>
        <taxon>Bacteria</taxon>
        <taxon>Pseudomonadati</taxon>
        <taxon>Pseudomonadota</taxon>
        <taxon>Betaproteobacteria</taxon>
        <taxon>Nitrosomonadales</taxon>
        <taxon>Gallionellaceae</taxon>
        <taxon>Gallionella</taxon>
    </lineage>
</organism>
<feature type="transmembrane region" description="Helical" evidence="1">
    <location>
        <begin position="91"/>
        <end position="112"/>
    </location>
</feature>
<feature type="transmembrane region" description="Helical" evidence="1">
    <location>
        <begin position="59"/>
        <end position="79"/>
    </location>
</feature>
<accession>A0A139BU88</accession>
<evidence type="ECO:0000313" key="2">
    <source>
        <dbReference type="EMBL" id="KXS32537.1"/>
    </source>
</evidence>
<gene>
    <name evidence="2" type="ORF">AWT59_1370</name>
</gene>
<dbReference type="AlphaFoldDB" id="A0A139BU88"/>
<comment type="caution">
    <text evidence="2">The sequence shown here is derived from an EMBL/GenBank/DDBJ whole genome shotgun (WGS) entry which is preliminary data.</text>
</comment>
<reference evidence="2 3" key="2">
    <citation type="submission" date="2016-03" db="EMBL/GenBank/DDBJ databases">
        <title>New uncultured bacterium of the family Gallionellaceae from acid mine drainage: description and reconstruction of genome based on metagenomic analysis of microbial community.</title>
        <authorList>
            <person name="Kadnikov V."/>
            <person name="Ivasenko D."/>
            <person name="Beletsky A."/>
            <person name="Mardanov A."/>
            <person name="Danilova E."/>
            <person name="Pimenov N."/>
            <person name="Karnachuk O."/>
            <person name="Ravin N."/>
        </authorList>
    </citation>
    <scope>NUCLEOTIDE SEQUENCE [LARGE SCALE GENOMIC DNA]</scope>
    <source>
        <strain evidence="2">ShG14-8</strain>
    </source>
</reference>
<reference evidence="2 3" key="1">
    <citation type="submission" date="2016-02" db="EMBL/GenBank/DDBJ databases">
        <authorList>
            <person name="Wen L."/>
            <person name="He K."/>
            <person name="Yang H."/>
        </authorList>
    </citation>
    <scope>NUCLEOTIDE SEQUENCE [LARGE SCALE GENOMIC DNA]</scope>
    <source>
        <strain evidence="2">ShG14-8</strain>
    </source>
</reference>
<sequence length="118" mass="13386">MDEVPDSRISKQKDSLQLFMENLWFGDLGLATTYWVYGVLGGIVWGIAIFALKPDPQGDLILVLWSLFACYYFVVYVGVWRSATKYVGNKIWTVLAKFAVIIVVLPVAINFFKWLAAD</sequence>
<dbReference type="Proteomes" id="UP000070578">
    <property type="component" value="Unassembled WGS sequence"/>
</dbReference>
<keyword evidence="1" id="KW-0812">Transmembrane</keyword>
<keyword evidence="1" id="KW-0472">Membrane</keyword>
<evidence type="ECO:0000313" key="3">
    <source>
        <dbReference type="Proteomes" id="UP000070578"/>
    </source>
</evidence>
<name>A0A139BU88_9PROT</name>
<feature type="transmembrane region" description="Helical" evidence="1">
    <location>
        <begin position="34"/>
        <end position="52"/>
    </location>
</feature>
<evidence type="ECO:0000256" key="1">
    <source>
        <dbReference type="SAM" id="Phobius"/>
    </source>
</evidence>
<dbReference type="EMBL" id="LSLI01000027">
    <property type="protein sequence ID" value="KXS32537.1"/>
    <property type="molecule type" value="Genomic_DNA"/>
</dbReference>
<proteinExistence type="predicted"/>